<keyword evidence="2" id="KW-1185">Reference proteome</keyword>
<keyword evidence="1" id="KW-0255">Endonuclease</keyword>
<dbReference type="GO" id="GO:0004519">
    <property type="term" value="F:endonuclease activity"/>
    <property type="evidence" value="ECO:0007669"/>
    <property type="project" value="UniProtKB-KW"/>
</dbReference>
<comment type="caution">
    <text evidence="1">The sequence shown here is derived from an EMBL/GenBank/DDBJ whole genome shotgun (WGS) entry which is preliminary data.</text>
</comment>
<protein>
    <submittedName>
        <fullName evidence="1">Endonuclease-reverse transcriptase</fullName>
    </submittedName>
</protein>
<organism evidence="1 2">
    <name type="scientific">Elysia marginata</name>
    <dbReference type="NCBI Taxonomy" id="1093978"/>
    <lineage>
        <taxon>Eukaryota</taxon>
        <taxon>Metazoa</taxon>
        <taxon>Spiralia</taxon>
        <taxon>Lophotrochozoa</taxon>
        <taxon>Mollusca</taxon>
        <taxon>Gastropoda</taxon>
        <taxon>Heterobranchia</taxon>
        <taxon>Euthyneura</taxon>
        <taxon>Panpulmonata</taxon>
        <taxon>Sacoglossa</taxon>
        <taxon>Placobranchoidea</taxon>
        <taxon>Plakobranchidae</taxon>
        <taxon>Elysia</taxon>
    </lineage>
</organism>
<dbReference type="Proteomes" id="UP000762676">
    <property type="component" value="Unassembled WGS sequence"/>
</dbReference>
<name>A0AAV4GQH4_9GAST</name>
<sequence length="125" mass="13924">MGNNTNIAVCEVKEAIQKLKCGKVPGDDAVCFEMLKAETEETPVILSDILQNIWTEGNVPSPWRKGTITKLPKKGDLGDCGNWRGITLLSLTSKIFCRIILKRIICAVDNIIREALTTFLPCDRY</sequence>
<gene>
    <name evidence="1" type="ORF">ElyMa_006092700</name>
</gene>
<evidence type="ECO:0000313" key="2">
    <source>
        <dbReference type="Proteomes" id="UP000762676"/>
    </source>
</evidence>
<proteinExistence type="predicted"/>
<dbReference type="PANTHER" id="PTHR19446">
    <property type="entry name" value="REVERSE TRANSCRIPTASES"/>
    <property type="match status" value="1"/>
</dbReference>
<keyword evidence="1" id="KW-0378">Hydrolase</keyword>
<accession>A0AAV4GQH4</accession>
<reference evidence="1 2" key="1">
    <citation type="journal article" date="2021" name="Elife">
        <title>Chloroplast acquisition without the gene transfer in kleptoplastic sea slugs, Plakobranchus ocellatus.</title>
        <authorList>
            <person name="Maeda T."/>
            <person name="Takahashi S."/>
            <person name="Yoshida T."/>
            <person name="Shimamura S."/>
            <person name="Takaki Y."/>
            <person name="Nagai Y."/>
            <person name="Toyoda A."/>
            <person name="Suzuki Y."/>
            <person name="Arimoto A."/>
            <person name="Ishii H."/>
            <person name="Satoh N."/>
            <person name="Nishiyama T."/>
            <person name="Hasebe M."/>
            <person name="Maruyama T."/>
            <person name="Minagawa J."/>
            <person name="Obokata J."/>
            <person name="Shigenobu S."/>
        </authorList>
    </citation>
    <scope>NUCLEOTIDE SEQUENCE [LARGE SCALE GENOMIC DNA]</scope>
</reference>
<dbReference type="EMBL" id="BMAT01012213">
    <property type="protein sequence ID" value="GFR88122.1"/>
    <property type="molecule type" value="Genomic_DNA"/>
</dbReference>
<evidence type="ECO:0000313" key="1">
    <source>
        <dbReference type="EMBL" id="GFR88122.1"/>
    </source>
</evidence>
<dbReference type="AlphaFoldDB" id="A0AAV4GQH4"/>
<keyword evidence="1" id="KW-0540">Nuclease</keyword>